<dbReference type="InterPro" id="IPR009061">
    <property type="entry name" value="DNA-bd_dom_put_sf"/>
</dbReference>
<evidence type="ECO:0000313" key="2">
    <source>
        <dbReference type="Proteomes" id="UP000276349"/>
    </source>
</evidence>
<dbReference type="AlphaFoldDB" id="A0A3S0I4I7"/>
<protein>
    <submittedName>
        <fullName evidence="1">DNA-binding protein</fullName>
    </submittedName>
</protein>
<sequence>MRNTMMLPIEVSSEFFQSYEKLFENLAREAIEKVQNGSYRPYMNKKEAAQYIGISINTFQKLVKMGLPIIEVDGTKIVSKKDIDDFLEKYK</sequence>
<dbReference type="SUPFAM" id="SSF46955">
    <property type="entry name" value="Putative DNA-binding domain"/>
    <property type="match status" value="1"/>
</dbReference>
<dbReference type="Proteomes" id="UP000276349">
    <property type="component" value="Unassembled WGS sequence"/>
</dbReference>
<dbReference type="EMBL" id="RXNR01000001">
    <property type="protein sequence ID" value="RTQ96499.1"/>
    <property type="molecule type" value="Genomic_DNA"/>
</dbReference>
<proteinExistence type="predicted"/>
<name>A0A3S0I4I7_9BACI</name>
<reference evidence="1 2" key="1">
    <citation type="submission" date="2018-12" db="EMBL/GenBank/DDBJ databases">
        <authorList>
            <person name="Yu L."/>
        </authorList>
    </citation>
    <scope>NUCLEOTIDE SEQUENCE [LARGE SCALE GENOMIC DNA]</scope>
    <source>
        <strain evidence="1 2">S5H2222</strain>
    </source>
</reference>
<evidence type="ECO:0000313" key="1">
    <source>
        <dbReference type="EMBL" id="RTQ96499.1"/>
    </source>
</evidence>
<dbReference type="OrthoDB" id="2876156at2"/>
<dbReference type="RefSeq" id="WP_126292296.1">
    <property type="nucleotide sequence ID" value="NZ_JAXUAO010000002.1"/>
</dbReference>
<comment type="caution">
    <text evidence="1">The sequence shown here is derived from an EMBL/GenBank/DDBJ whole genome shotgun (WGS) entry which is preliminary data.</text>
</comment>
<accession>A0A3S0I4I7</accession>
<gene>
    <name evidence="1" type="ORF">EKG35_00165</name>
</gene>
<dbReference type="GO" id="GO:0003677">
    <property type="term" value="F:DNA binding"/>
    <property type="evidence" value="ECO:0007669"/>
    <property type="project" value="UniProtKB-KW"/>
</dbReference>
<organism evidence="1 2">
    <name type="scientific">Lysinibacillus telephonicus</name>
    <dbReference type="NCBI Taxonomy" id="1714840"/>
    <lineage>
        <taxon>Bacteria</taxon>
        <taxon>Bacillati</taxon>
        <taxon>Bacillota</taxon>
        <taxon>Bacilli</taxon>
        <taxon>Bacillales</taxon>
        <taxon>Bacillaceae</taxon>
        <taxon>Lysinibacillus</taxon>
    </lineage>
</organism>
<keyword evidence="2" id="KW-1185">Reference proteome</keyword>
<keyword evidence="1" id="KW-0238">DNA-binding</keyword>